<dbReference type="InterPro" id="IPR036872">
    <property type="entry name" value="CH_dom_sf"/>
</dbReference>
<dbReference type="SUPFAM" id="SSF47576">
    <property type="entry name" value="Calponin-homology domain, CH-domain"/>
    <property type="match status" value="1"/>
</dbReference>
<feature type="region of interest" description="Disordered" evidence="1">
    <location>
        <begin position="251"/>
        <end position="309"/>
    </location>
</feature>
<evidence type="ECO:0000313" key="3">
    <source>
        <dbReference type="Proteomes" id="UP001497392"/>
    </source>
</evidence>
<gene>
    <name evidence="2" type="primary">g2980</name>
    <name evidence="2" type="ORF">VP750_LOCUS2548</name>
</gene>
<keyword evidence="3" id="KW-1185">Reference proteome</keyword>
<sequence length="430" mass="46228">MELETYRVFSAEQDFKYASETFIQVQARRWLAKLFQQPLPDFPLSILLENGYVLGQVADLVLAHAHSQEPPQLLLSVELLNERKYSAILDDLNRFQEACKALGLRQDDLVATSDIIAGKNTAGACSALWSVASVCVERCYKGVPEFVTRTEKTHLRMNAMSRSRSSEKAQKLGCTVQKPAEKPVTGTSRLAVTVNADYLPIMKPQGGILSALGLHDADSAYEFSEEGSPHSPALSSHSAFSAFTGIKTSSPQASDFAVPTPPHAERLARPASAGSVPSPAGSRPASASSLRSATLPAPRPGSGQPKTPLGLRLLLPAEITHQAWAVDDCQYKGLPLRPQPVLRIRIPREDTEVLVQPKRRADVGKVLRRCKAALPALTGALIAAAMAVAFSAQSTASAKGAAEDVSVTPEELKDAISSTKEDQLWTMGRA</sequence>
<dbReference type="Proteomes" id="UP001497392">
    <property type="component" value="Unassembled WGS sequence"/>
</dbReference>
<feature type="region of interest" description="Disordered" evidence="1">
    <location>
        <begin position="158"/>
        <end position="180"/>
    </location>
</feature>
<evidence type="ECO:0000313" key="2">
    <source>
        <dbReference type="EMBL" id="CAL5220889.1"/>
    </source>
</evidence>
<feature type="compositionally biased region" description="Low complexity" evidence="1">
    <location>
        <begin position="269"/>
        <end position="296"/>
    </location>
</feature>
<organism evidence="2 3">
    <name type="scientific">Coccomyxa viridis</name>
    <dbReference type="NCBI Taxonomy" id="1274662"/>
    <lineage>
        <taxon>Eukaryota</taxon>
        <taxon>Viridiplantae</taxon>
        <taxon>Chlorophyta</taxon>
        <taxon>core chlorophytes</taxon>
        <taxon>Trebouxiophyceae</taxon>
        <taxon>Trebouxiophyceae incertae sedis</taxon>
        <taxon>Coccomyxaceae</taxon>
        <taxon>Coccomyxa</taxon>
    </lineage>
</organism>
<protein>
    <submittedName>
        <fullName evidence="2">G2980 protein</fullName>
    </submittedName>
</protein>
<proteinExistence type="predicted"/>
<dbReference type="Gene3D" id="1.10.418.10">
    <property type="entry name" value="Calponin-like domain"/>
    <property type="match status" value="1"/>
</dbReference>
<evidence type="ECO:0000256" key="1">
    <source>
        <dbReference type="SAM" id="MobiDB-lite"/>
    </source>
</evidence>
<accession>A0ABP1FP04</accession>
<dbReference type="EMBL" id="CAXHTA020000004">
    <property type="protein sequence ID" value="CAL5220889.1"/>
    <property type="molecule type" value="Genomic_DNA"/>
</dbReference>
<feature type="region of interest" description="Disordered" evidence="1">
    <location>
        <begin position="399"/>
        <end position="430"/>
    </location>
</feature>
<feature type="compositionally biased region" description="Basic and acidic residues" evidence="1">
    <location>
        <begin position="410"/>
        <end position="423"/>
    </location>
</feature>
<comment type="caution">
    <text evidence="2">The sequence shown here is derived from an EMBL/GenBank/DDBJ whole genome shotgun (WGS) entry which is preliminary data.</text>
</comment>
<dbReference type="CDD" id="cd00014">
    <property type="entry name" value="CH_SF"/>
    <property type="match status" value="1"/>
</dbReference>
<name>A0ABP1FP04_9CHLO</name>
<reference evidence="2 3" key="1">
    <citation type="submission" date="2024-06" db="EMBL/GenBank/DDBJ databases">
        <authorList>
            <person name="Kraege A."/>
            <person name="Thomma B."/>
        </authorList>
    </citation>
    <scope>NUCLEOTIDE SEQUENCE [LARGE SCALE GENOMIC DNA]</scope>
</reference>